<organism evidence="6 7">
    <name type="scientific">Boletus edulis BED1</name>
    <dbReference type="NCBI Taxonomy" id="1328754"/>
    <lineage>
        <taxon>Eukaryota</taxon>
        <taxon>Fungi</taxon>
        <taxon>Dikarya</taxon>
        <taxon>Basidiomycota</taxon>
        <taxon>Agaricomycotina</taxon>
        <taxon>Agaricomycetes</taxon>
        <taxon>Agaricomycetidae</taxon>
        <taxon>Boletales</taxon>
        <taxon>Boletineae</taxon>
        <taxon>Boletaceae</taxon>
        <taxon>Boletoideae</taxon>
        <taxon>Boletus</taxon>
    </lineage>
</organism>
<accession>A0AAD4BWN2</accession>
<dbReference type="AlphaFoldDB" id="A0AAD4BWN2"/>
<gene>
    <name evidence="6" type="ORF">L210DRAFT_2085059</name>
</gene>
<dbReference type="Proteomes" id="UP001194468">
    <property type="component" value="Unassembled WGS sequence"/>
</dbReference>
<evidence type="ECO:0000313" key="7">
    <source>
        <dbReference type="Proteomes" id="UP001194468"/>
    </source>
</evidence>
<evidence type="ECO:0000256" key="5">
    <source>
        <dbReference type="RuleBase" id="RU363107"/>
    </source>
</evidence>
<keyword evidence="4 5" id="KW-0472">Membrane</keyword>
<keyword evidence="2 5" id="KW-0812">Transmembrane</keyword>
<keyword evidence="3 5" id="KW-1133">Transmembrane helix</keyword>
<evidence type="ECO:0000256" key="1">
    <source>
        <dbReference type="ARBA" id="ARBA00004141"/>
    </source>
</evidence>
<proteinExistence type="inferred from homology"/>
<evidence type="ECO:0000256" key="3">
    <source>
        <dbReference type="ARBA" id="ARBA00022989"/>
    </source>
</evidence>
<evidence type="ECO:0000313" key="6">
    <source>
        <dbReference type="EMBL" id="KAF8441656.1"/>
    </source>
</evidence>
<dbReference type="GO" id="GO:0016020">
    <property type="term" value="C:membrane"/>
    <property type="evidence" value="ECO:0007669"/>
    <property type="project" value="UniProtKB-SubCell"/>
</dbReference>
<comment type="caution">
    <text evidence="6">The sequence shown here is derived from an EMBL/GenBank/DDBJ whole genome shotgun (WGS) entry which is preliminary data.</text>
</comment>
<keyword evidence="7" id="KW-1185">Reference proteome</keyword>
<protein>
    <recommendedName>
        <fullName evidence="5">PRA1 family protein</fullName>
    </recommendedName>
</protein>
<dbReference type="Pfam" id="PF03208">
    <property type="entry name" value="PRA1"/>
    <property type="match status" value="1"/>
</dbReference>
<dbReference type="EMBL" id="WHUW01000010">
    <property type="protein sequence ID" value="KAF8441656.1"/>
    <property type="molecule type" value="Genomic_DNA"/>
</dbReference>
<reference evidence="6" key="1">
    <citation type="submission" date="2019-10" db="EMBL/GenBank/DDBJ databases">
        <authorList>
            <consortium name="DOE Joint Genome Institute"/>
            <person name="Kuo A."/>
            <person name="Miyauchi S."/>
            <person name="Kiss E."/>
            <person name="Drula E."/>
            <person name="Kohler A."/>
            <person name="Sanchez-Garcia M."/>
            <person name="Andreopoulos B."/>
            <person name="Barry K.W."/>
            <person name="Bonito G."/>
            <person name="Buee M."/>
            <person name="Carver A."/>
            <person name="Chen C."/>
            <person name="Cichocki N."/>
            <person name="Clum A."/>
            <person name="Culley D."/>
            <person name="Crous P.W."/>
            <person name="Fauchery L."/>
            <person name="Girlanda M."/>
            <person name="Hayes R."/>
            <person name="Keri Z."/>
            <person name="LaButti K."/>
            <person name="Lipzen A."/>
            <person name="Lombard V."/>
            <person name="Magnuson J."/>
            <person name="Maillard F."/>
            <person name="Morin E."/>
            <person name="Murat C."/>
            <person name="Nolan M."/>
            <person name="Ohm R."/>
            <person name="Pangilinan J."/>
            <person name="Pereira M."/>
            <person name="Perotto S."/>
            <person name="Peter M."/>
            <person name="Riley R."/>
            <person name="Sitrit Y."/>
            <person name="Stielow B."/>
            <person name="Szollosi G."/>
            <person name="Zifcakova L."/>
            <person name="Stursova M."/>
            <person name="Spatafora J.W."/>
            <person name="Tedersoo L."/>
            <person name="Vaario L.-M."/>
            <person name="Yamada A."/>
            <person name="Yan M."/>
            <person name="Wang P."/>
            <person name="Xu J."/>
            <person name="Bruns T."/>
            <person name="Baldrian P."/>
            <person name="Vilgalys R."/>
            <person name="Henrissat B."/>
            <person name="Grigoriev I.V."/>
            <person name="Hibbett D."/>
            <person name="Nagy L.G."/>
            <person name="Martin F.M."/>
        </authorList>
    </citation>
    <scope>NUCLEOTIDE SEQUENCE</scope>
    <source>
        <strain evidence="6">BED1</strain>
    </source>
</reference>
<feature type="transmembrane region" description="Helical" evidence="5">
    <location>
        <begin position="126"/>
        <end position="146"/>
    </location>
</feature>
<dbReference type="InterPro" id="IPR004895">
    <property type="entry name" value="Prenylated_rab_accept_PRA1"/>
</dbReference>
<name>A0AAD4BWN2_BOLED</name>
<comment type="subcellular location">
    <subcellularLocation>
        <location evidence="1 5">Membrane</location>
        <topology evidence="1 5">Multi-pass membrane protein</topology>
    </subcellularLocation>
</comment>
<feature type="transmembrane region" description="Helical" evidence="5">
    <location>
        <begin position="99"/>
        <end position="117"/>
    </location>
</feature>
<comment type="similarity">
    <text evidence="5">Belongs to the PRA1 family.</text>
</comment>
<reference evidence="6" key="2">
    <citation type="journal article" date="2020" name="Nat. Commun.">
        <title>Large-scale genome sequencing of mycorrhizal fungi provides insights into the early evolution of symbiotic traits.</title>
        <authorList>
            <person name="Miyauchi S."/>
            <person name="Kiss E."/>
            <person name="Kuo A."/>
            <person name="Drula E."/>
            <person name="Kohler A."/>
            <person name="Sanchez-Garcia M."/>
            <person name="Morin E."/>
            <person name="Andreopoulos B."/>
            <person name="Barry K.W."/>
            <person name="Bonito G."/>
            <person name="Buee M."/>
            <person name="Carver A."/>
            <person name="Chen C."/>
            <person name="Cichocki N."/>
            <person name="Clum A."/>
            <person name="Culley D."/>
            <person name="Crous P.W."/>
            <person name="Fauchery L."/>
            <person name="Girlanda M."/>
            <person name="Hayes R.D."/>
            <person name="Keri Z."/>
            <person name="LaButti K."/>
            <person name="Lipzen A."/>
            <person name="Lombard V."/>
            <person name="Magnuson J."/>
            <person name="Maillard F."/>
            <person name="Murat C."/>
            <person name="Nolan M."/>
            <person name="Ohm R.A."/>
            <person name="Pangilinan J."/>
            <person name="Pereira M.F."/>
            <person name="Perotto S."/>
            <person name="Peter M."/>
            <person name="Pfister S."/>
            <person name="Riley R."/>
            <person name="Sitrit Y."/>
            <person name="Stielow J.B."/>
            <person name="Szollosi G."/>
            <person name="Zifcakova L."/>
            <person name="Stursova M."/>
            <person name="Spatafora J.W."/>
            <person name="Tedersoo L."/>
            <person name="Vaario L.M."/>
            <person name="Yamada A."/>
            <person name="Yan M."/>
            <person name="Wang P."/>
            <person name="Xu J."/>
            <person name="Bruns T."/>
            <person name="Baldrian P."/>
            <person name="Vilgalys R."/>
            <person name="Dunand C."/>
            <person name="Henrissat B."/>
            <person name="Grigoriev I.V."/>
            <person name="Hibbett D."/>
            <person name="Nagy L.G."/>
            <person name="Martin F.M."/>
        </authorList>
    </citation>
    <scope>NUCLEOTIDE SEQUENCE</scope>
    <source>
        <strain evidence="6">BED1</strain>
    </source>
</reference>
<feature type="transmembrane region" description="Helical" evidence="5">
    <location>
        <begin position="75"/>
        <end position="93"/>
    </location>
</feature>
<evidence type="ECO:0000256" key="4">
    <source>
        <dbReference type="ARBA" id="ARBA00023136"/>
    </source>
</evidence>
<sequence>METLPLPPRSSHLNPLLMRVTKTLKFIRETRSALRSRTEFYGVHPFSRPADTTQAMSVLSALPRPCSRITYNTRYFSSNYILIILVLAVYAVITGPAPLLFIATASLLSGGLALLINKSGPIIRKLLYTILFVIGLPFYSTIFWIAGASSCFILGHAALTEPGVESKHATVQDSV</sequence>
<evidence type="ECO:0000256" key="2">
    <source>
        <dbReference type="ARBA" id="ARBA00022692"/>
    </source>
</evidence>